<comment type="caution">
    <text evidence="1">The sequence shown here is derived from an EMBL/GenBank/DDBJ whole genome shotgun (WGS) entry which is preliminary data.</text>
</comment>
<proteinExistence type="predicted"/>
<dbReference type="OrthoDB" id="7064278at2"/>
<name>A0A2J0UA52_STEMA</name>
<dbReference type="Proteomes" id="UP000230167">
    <property type="component" value="Unassembled WGS sequence"/>
</dbReference>
<evidence type="ECO:0000313" key="2">
    <source>
        <dbReference type="Proteomes" id="UP000230167"/>
    </source>
</evidence>
<protein>
    <submittedName>
        <fullName evidence="1">Uncharacterized protein</fullName>
    </submittedName>
</protein>
<organism evidence="1 2">
    <name type="scientific">Stenotrophomonas maltophilia</name>
    <name type="common">Pseudomonas maltophilia</name>
    <name type="synonym">Xanthomonas maltophilia</name>
    <dbReference type="NCBI Taxonomy" id="40324"/>
    <lineage>
        <taxon>Bacteria</taxon>
        <taxon>Pseudomonadati</taxon>
        <taxon>Pseudomonadota</taxon>
        <taxon>Gammaproteobacteria</taxon>
        <taxon>Lysobacterales</taxon>
        <taxon>Lysobacteraceae</taxon>
        <taxon>Stenotrophomonas</taxon>
        <taxon>Stenotrophomonas maltophilia group</taxon>
    </lineage>
</organism>
<dbReference type="RefSeq" id="WP_100441720.1">
    <property type="nucleotide sequence ID" value="NZ_NEQV01000005.1"/>
</dbReference>
<dbReference type="AlphaFoldDB" id="A0A2J0UA52"/>
<evidence type="ECO:0000313" key="1">
    <source>
        <dbReference type="EMBL" id="PJL26198.1"/>
    </source>
</evidence>
<accession>A0A2J0UA52</accession>
<reference evidence="1 2" key="1">
    <citation type="journal article" date="2017" name="Front. Microbiol.">
        <title>Double-Face Meets the Bacterial World: The Opportunistic Pathogen Stenotrophomonas maltophilia.</title>
        <authorList>
            <person name="Lira F."/>
            <person name="Berg G."/>
            <person name="Martinez J.L."/>
        </authorList>
    </citation>
    <scope>NUCLEOTIDE SEQUENCE [LARGE SCALE GENOMIC DNA]</scope>
    <source>
        <strain evidence="1 2">EA1</strain>
    </source>
</reference>
<gene>
    <name evidence="1" type="ORF">B9Y64_16925</name>
</gene>
<dbReference type="EMBL" id="NEQV01000005">
    <property type="protein sequence ID" value="PJL26198.1"/>
    <property type="molecule type" value="Genomic_DNA"/>
</dbReference>
<sequence length="366" mass="41357">MGSNRAHNEVIAKKAADAEQMLHSILFGEVEAEDIRDDQILAVALNGEFCGSCDACYEAEFMFRQIHGLKRGLDKRVAASALTDWKRATATDQAMYALRIAEPARFERTRVEPSGRLYYLDQNILSLAQRDASLHRALLHAKGSGEVRFVHSPSHLEEIAKIEAEQDRETHVEFLEALSDEVSLQPNDGSDSIVLFHEPLRITLKRVMATIDASKAIEQTKLLGPDVQRFEFPEYLEESGFNRSRLNQSTGIFDALTDQEFAKLVALSAPASTSKDYFKGRWMHSEVRSIVYSLHNAMDVMGYKCDKSERKLRSSIHDVEHLIYASSCSVFVTRDGNLRHRAREIFDFMGRSISVLDDKELLASIQ</sequence>